<evidence type="ECO:0000256" key="1">
    <source>
        <dbReference type="SAM" id="MobiDB-lite"/>
    </source>
</evidence>
<dbReference type="AlphaFoldDB" id="A0A6V7H192"/>
<accession>A0A6V7H192</accession>
<feature type="region of interest" description="Disordered" evidence="1">
    <location>
        <begin position="123"/>
        <end position="164"/>
    </location>
</feature>
<feature type="compositionally biased region" description="Basic residues" evidence="1">
    <location>
        <begin position="128"/>
        <end position="138"/>
    </location>
</feature>
<gene>
    <name evidence="3" type="ORF">MHI_LOCUS316930</name>
</gene>
<feature type="region of interest" description="Disordered" evidence="1">
    <location>
        <begin position="23"/>
        <end position="78"/>
    </location>
</feature>
<name>A0A6V7H192_9HYME</name>
<reference evidence="3" key="1">
    <citation type="submission" date="2020-07" db="EMBL/GenBank/DDBJ databases">
        <authorList>
            <person name="Nazaruddin N."/>
        </authorList>
    </citation>
    <scope>NUCLEOTIDE SEQUENCE</scope>
</reference>
<evidence type="ECO:0000259" key="2">
    <source>
        <dbReference type="Pfam" id="PF00098"/>
    </source>
</evidence>
<evidence type="ECO:0000313" key="4">
    <source>
        <dbReference type="Proteomes" id="UP000752696"/>
    </source>
</evidence>
<evidence type="ECO:0000313" key="3">
    <source>
        <dbReference type="EMBL" id="CAD1472762.1"/>
    </source>
</evidence>
<dbReference type="GO" id="GO:0003676">
    <property type="term" value="F:nucleic acid binding"/>
    <property type="evidence" value="ECO:0007669"/>
    <property type="project" value="InterPro"/>
</dbReference>
<dbReference type="Pfam" id="PF00098">
    <property type="entry name" value="zf-CCHC"/>
    <property type="match status" value="1"/>
</dbReference>
<comment type="caution">
    <text evidence="3">The sequence shown here is derived from an EMBL/GenBank/DDBJ whole genome shotgun (WGS) entry which is preliminary data.</text>
</comment>
<proteinExistence type="predicted"/>
<dbReference type="InterPro" id="IPR001878">
    <property type="entry name" value="Znf_CCHC"/>
</dbReference>
<sequence length="164" mass="19137">MANEPTTMEKAQGKAMEIEAKLKDQYRRRNLYQSSTKPNLRSMDMRRPNMTTFRPMTKPIERRDLPQHGTPLAERQKMKRFKCGQTGHLASRCQDFQTRQQGKLPPHKINRTDTGHLASRCQDFQTRQQRKLPPHKINRTAVQPPAEERTVKEAESTDISAELR</sequence>
<keyword evidence="4" id="KW-1185">Reference proteome</keyword>
<dbReference type="EMBL" id="CAJDYZ010005757">
    <property type="protein sequence ID" value="CAD1472762.1"/>
    <property type="molecule type" value="Genomic_DNA"/>
</dbReference>
<dbReference type="GO" id="GO:0008270">
    <property type="term" value="F:zinc ion binding"/>
    <property type="evidence" value="ECO:0007669"/>
    <property type="project" value="InterPro"/>
</dbReference>
<dbReference type="Proteomes" id="UP000752696">
    <property type="component" value="Unassembled WGS sequence"/>
</dbReference>
<feature type="compositionally biased region" description="Basic and acidic residues" evidence="1">
    <location>
        <begin position="146"/>
        <end position="164"/>
    </location>
</feature>
<feature type="domain" description="CCHC-type" evidence="2">
    <location>
        <begin position="81"/>
        <end position="94"/>
    </location>
</feature>
<protein>
    <recommendedName>
        <fullName evidence="2">CCHC-type domain-containing protein</fullName>
    </recommendedName>
</protein>
<organism evidence="3 4">
    <name type="scientific">Heterotrigona itama</name>
    <dbReference type="NCBI Taxonomy" id="395501"/>
    <lineage>
        <taxon>Eukaryota</taxon>
        <taxon>Metazoa</taxon>
        <taxon>Ecdysozoa</taxon>
        <taxon>Arthropoda</taxon>
        <taxon>Hexapoda</taxon>
        <taxon>Insecta</taxon>
        <taxon>Pterygota</taxon>
        <taxon>Neoptera</taxon>
        <taxon>Endopterygota</taxon>
        <taxon>Hymenoptera</taxon>
        <taxon>Apocrita</taxon>
        <taxon>Aculeata</taxon>
        <taxon>Apoidea</taxon>
        <taxon>Anthophila</taxon>
        <taxon>Apidae</taxon>
        <taxon>Heterotrigona</taxon>
    </lineage>
</organism>
<feature type="region of interest" description="Disordered" evidence="1">
    <location>
        <begin position="96"/>
        <end position="115"/>
    </location>
</feature>